<keyword evidence="2" id="KW-1185">Reference proteome</keyword>
<protein>
    <submittedName>
        <fullName evidence="1">Uncharacterized protein</fullName>
    </submittedName>
</protein>
<evidence type="ECO:0000313" key="1">
    <source>
        <dbReference type="EMBL" id="GFO01013.1"/>
    </source>
</evidence>
<name>A0AAV4A1J1_9GAST</name>
<reference evidence="1 2" key="1">
    <citation type="journal article" date="2021" name="Elife">
        <title>Chloroplast acquisition without the gene transfer in kleptoplastic sea slugs, Plakobranchus ocellatus.</title>
        <authorList>
            <person name="Maeda T."/>
            <person name="Takahashi S."/>
            <person name="Yoshida T."/>
            <person name="Shimamura S."/>
            <person name="Takaki Y."/>
            <person name="Nagai Y."/>
            <person name="Toyoda A."/>
            <person name="Suzuki Y."/>
            <person name="Arimoto A."/>
            <person name="Ishii H."/>
            <person name="Satoh N."/>
            <person name="Nishiyama T."/>
            <person name="Hasebe M."/>
            <person name="Maruyama T."/>
            <person name="Minagawa J."/>
            <person name="Obokata J."/>
            <person name="Shigenobu S."/>
        </authorList>
    </citation>
    <scope>NUCLEOTIDE SEQUENCE [LARGE SCALE GENOMIC DNA]</scope>
</reference>
<accession>A0AAV4A1J1</accession>
<gene>
    <name evidence="1" type="ORF">PoB_002751800</name>
</gene>
<comment type="caution">
    <text evidence="1">The sequence shown here is derived from an EMBL/GenBank/DDBJ whole genome shotgun (WGS) entry which is preliminary data.</text>
</comment>
<organism evidence="1 2">
    <name type="scientific">Plakobranchus ocellatus</name>
    <dbReference type="NCBI Taxonomy" id="259542"/>
    <lineage>
        <taxon>Eukaryota</taxon>
        <taxon>Metazoa</taxon>
        <taxon>Spiralia</taxon>
        <taxon>Lophotrochozoa</taxon>
        <taxon>Mollusca</taxon>
        <taxon>Gastropoda</taxon>
        <taxon>Heterobranchia</taxon>
        <taxon>Euthyneura</taxon>
        <taxon>Panpulmonata</taxon>
        <taxon>Sacoglossa</taxon>
        <taxon>Placobranchoidea</taxon>
        <taxon>Plakobranchidae</taxon>
        <taxon>Plakobranchus</taxon>
    </lineage>
</organism>
<dbReference type="EMBL" id="BLXT01003184">
    <property type="protein sequence ID" value="GFO01013.1"/>
    <property type="molecule type" value="Genomic_DNA"/>
</dbReference>
<evidence type="ECO:0000313" key="2">
    <source>
        <dbReference type="Proteomes" id="UP000735302"/>
    </source>
</evidence>
<proteinExistence type="predicted"/>
<dbReference type="Proteomes" id="UP000735302">
    <property type="component" value="Unassembled WGS sequence"/>
</dbReference>
<dbReference type="AlphaFoldDB" id="A0AAV4A1J1"/>
<sequence>MAHNTERSQKVNRPAWNDKSVRFICSIKNPALHGLPPGGYDSHLLAADKWPPETEYVHSYCSNYKLPPQPQHQQQQRQRFECLQHVMREDFRQCEKHCHSSQLQEPERQTQCCICHRQDKDSDPCPQTRQPRGESMAQHNFSLYDTTPAALLDKHYRGAHYVPGHPLGVQVPEERFTMKQTTEGSVRMEEHVANSYLPLYKYKDWVERPEIEVWRNCNSNGVICVLPSAPTEHWDFYNQVRMQRPAKSVTSAKYALCRLLPIPRDLDLPNEAVREPYPCEYGRFRDNRFANSTFPTSNLCWC</sequence>